<keyword evidence="2" id="KW-1185">Reference proteome</keyword>
<name>A0A1Y5RXP2_9RHOB</name>
<reference evidence="1 2" key="1">
    <citation type="submission" date="2017-03" db="EMBL/GenBank/DDBJ databases">
        <authorList>
            <person name="Afonso C.L."/>
            <person name="Miller P.J."/>
            <person name="Scott M.A."/>
            <person name="Spackman E."/>
            <person name="Goraichik I."/>
            <person name="Dimitrov K.M."/>
            <person name="Suarez D.L."/>
            <person name="Swayne D.E."/>
        </authorList>
    </citation>
    <scope>NUCLEOTIDE SEQUENCE [LARGE SCALE GENOMIC DNA]</scope>
    <source>
        <strain evidence="1 2">CECT 7971</strain>
    </source>
</reference>
<accession>A0A1Y5RXP2</accession>
<organism evidence="1 2">
    <name type="scientific">Pacificibacter marinus</name>
    <dbReference type="NCBI Taxonomy" id="658057"/>
    <lineage>
        <taxon>Bacteria</taxon>
        <taxon>Pseudomonadati</taxon>
        <taxon>Pseudomonadota</taxon>
        <taxon>Alphaproteobacteria</taxon>
        <taxon>Rhodobacterales</taxon>
        <taxon>Roseobacteraceae</taxon>
        <taxon>Pacificibacter</taxon>
    </lineage>
</organism>
<dbReference type="Proteomes" id="UP000193307">
    <property type="component" value="Unassembled WGS sequence"/>
</dbReference>
<dbReference type="AlphaFoldDB" id="A0A1Y5RXP2"/>
<protein>
    <submittedName>
        <fullName evidence="1">Uncharacterized protein</fullName>
    </submittedName>
</protein>
<evidence type="ECO:0000313" key="1">
    <source>
        <dbReference type="EMBL" id="SLN27615.1"/>
    </source>
</evidence>
<dbReference type="EMBL" id="FWFW01000002">
    <property type="protein sequence ID" value="SLN27615.1"/>
    <property type="molecule type" value="Genomic_DNA"/>
</dbReference>
<sequence length="38" mass="4336">MEHKLAPFGSRERRVYTEFQAGGVLILFGPKATRFILV</sequence>
<gene>
    <name evidence="1" type="ORF">PAM7971_01071</name>
</gene>
<proteinExistence type="predicted"/>
<evidence type="ECO:0000313" key="2">
    <source>
        <dbReference type="Proteomes" id="UP000193307"/>
    </source>
</evidence>